<dbReference type="EMBL" id="PVNL01000171">
    <property type="protein sequence ID" value="PRP91697.1"/>
    <property type="molecule type" value="Genomic_DNA"/>
</dbReference>
<accession>A0A2S9XFT0</accession>
<dbReference type="OrthoDB" id="10005545at2"/>
<gene>
    <name evidence="2" type="ORF">ENSA7_82080</name>
</gene>
<sequence length="535" mass="55204">MQANAKQILLLAAEDAFEFERWRDAGPVTADIDPETRAAEVAEFEALGIPLPSELDSLRRELEHAPKVREAIRCSALAMRRSGRASASSLVALGPQQLMHAGASVPWGWPGGPMIDPRLAAHMGLVGEEPRARSRRERKLADATVVAADGGSIDAQVVGDYDPDDLDDPDEDLEDGDDDLDELDDFDAQELARARKREAERRKKKRRLEARKARAARAPAWDDDDLDDDDRDDSIIAVAPAGTGVDRNTWILGGVSAVAVIALLWIAFGDEKDQPDQAAVDAAALIAAQQQQQQQQPPPAPEPAPPAPAIDPNTGLPYGQAPAPVVDAPEPAAGGGGGRGGGRGSAVRGSGGGAAAPVSGAGGGTAFGGFKDVPGPPGTGPAPAGGGTTPAPGGATQPATQPAANGGAAVVPAPTPTPTPTPTPAADPPAEPPKPAVPEESLLTKSKMTPAIRQGVTQRVGDLLACLEDARVGKPDLAGNVVFTVSLDQDGVVTKVDIGKDEVGYGVAKCSAKKMRRWTLPSAGIPIIFDVPFAF</sequence>
<protein>
    <submittedName>
        <fullName evidence="2">Uncharacterized protein</fullName>
    </submittedName>
</protein>
<proteinExistence type="predicted"/>
<name>A0A2S9XFT0_9BACT</name>
<feature type="region of interest" description="Disordered" evidence="1">
    <location>
        <begin position="152"/>
        <end position="232"/>
    </location>
</feature>
<feature type="compositionally biased region" description="Basic and acidic residues" evidence="1">
    <location>
        <begin position="190"/>
        <end position="201"/>
    </location>
</feature>
<reference evidence="2 3" key="1">
    <citation type="submission" date="2018-03" db="EMBL/GenBank/DDBJ databases">
        <title>Draft Genome Sequences of the Obligatory Marine Myxobacteria Enhygromyxa salina SWB007.</title>
        <authorList>
            <person name="Poehlein A."/>
            <person name="Moghaddam J.A."/>
            <person name="Harms H."/>
            <person name="Alanjari M."/>
            <person name="Koenig G.M."/>
            <person name="Daniel R."/>
            <person name="Schaeberle T.F."/>
        </authorList>
    </citation>
    <scope>NUCLEOTIDE SEQUENCE [LARGE SCALE GENOMIC DNA]</scope>
    <source>
        <strain evidence="2 3">SWB007</strain>
    </source>
</reference>
<feature type="compositionally biased region" description="Pro residues" evidence="1">
    <location>
        <begin position="413"/>
        <end position="436"/>
    </location>
</feature>
<feature type="compositionally biased region" description="Low complexity" evidence="1">
    <location>
        <begin position="389"/>
        <end position="412"/>
    </location>
</feature>
<comment type="caution">
    <text evidence="2">The sequence shown here is derived from an EMBL/GenBank/DDBJ whole genome shotgun (WGS) entry which is preliminary data.</text>
</comment>
<feature type="compositionally biased region" description="Acidic residues" evidence="1">
    <location>
        <begin position="221"/>
        <end position="232"/>
    </location>
</feature>
<feature type="compositionally biased region" description="Gly residues" evidence="1">
    <location>
        <begin position="333"/>
        <end position="367"/>
    </location>
</feature>
<dbReference type="AlphaFoldDB" id="A0A2S9XFT0"/>
<evidence type="ECO:0000313" key="3">
    <source>
        <dbReference type="Proteomes" id="UP000238823"/>
    </source>
</evidence>
<feature type="compositionally biased region" description="Acidic residues" evidence="1">
    <location>
        <begin position="161"/>
        <end position="188"/>
    </location>
</feature>
<feature type="compositionally biased region" description="Basic residues" evidence="1">
    <location>
        <begin position="202"/>
        <end position="215"/>
    </location>
</feature>
<feature type="compositionally biased region" description="Pro residues" evidence="1">
    <location>
        <begin position="296"/>
        <end position="309"/>
    </location>
</feature>
<evidence type="ECO:0000256" key="1">
    <source>
        <dbReference type="SAM" id="MobiDB-lite"/>
    </source>
</evidence>
<dbReference type="RefSeq" id="WP_146158752.1">
    <property type="nucleotide sequence ID" value="NZ_PVNL01000171.1"/>
</dbReference>
<feature type="region of interest" description="Disordered" evidence="1">
    <location>
        <begin position="287"/>
        <end position="438"/>
    </location>
</feature>
<organism evidence="2 3">
    <name type="scientific">Enhygromyxa salina</name>
    <dbReference type="NCBI Taxonomy" id="215803"/>
    <lineage>
        <taxon>Bacteria</taxon>
        <taxon>Pseudomonadati</taxon>
        <taxon>Myxococcota</taxon>
        <taxon>Polyangia</taxon>
        <taxon>Nannocystales</taxon>
        <taxon>Nannocystaceae</taxon>
        <taxon>Enhygromyxa</taxon>
    </lineage>
</organism>
<evidence type="ECO:0000313" key="2">
    <source>
        <dbReference type="EMBL" id="PRP91697.1"/>
    </source>
</evidence>
<dbReference type="Proteomes" id="UP000238823">
    <property type="component" value="Unassembled WGS sequence"/>
</dbReference>
<feature type="compositionally biased region" description="Low complexity" evidence="1">
    <location>
        <begin position="321"/>
        <end position="332"/>
    </location>
</feature>